<name>A0A7H2BD57_9MICC</name>
<keyword evidence="2" id="KW-0067">ATP-binding</keyword>
<evidence type="ECO:0000313" key="2">
    <source>
        <dbReference type="EMBL" id="QNV37603.1"/>
    </source>
</evidence>
<evidence type="ECO:0000313" key="3">
    <source>
        <dbReference type="Proteomes" id="UP000516404"/>
    </source>
</evidence>
<dbReference type="InterPro" id="IPR027417">
    <property type="entry name" value="P-loop_NTPase"/>
</dbReference>
<sequence>MLTSMSAAQAAERSSELAIFTSRMTGENRLPLVITGPAGFGKTTVVTAFEDLARTHNWRVISETASKGAYSRLTGTYLPALWDSLQDSSGSSSEKNFETLCLTEQLEMLLDALEELGAGLLITFDDFQKSSVKELKELFVFAEKTRETNQPLQIVVAGRPTDMRDVLAQSKASYLNAGERVDLCPFNREQTEAAFKEAYVRSNRNLASDALAMMCAVTKGHPHMVRLLSKFLLDSCVHPPTEHEIEQGAKVATEVLDSTVFEPMLAEFSAGDCAFLEAMSVDDGPSKMSDIAARLGKNPQYAGVYRNRLVEAHIIRAASYGKVTFAIPHLREYLRRKAEQPSDFDF</sequence>
<dbReference type="GO" id="GO:0005524">
    <property type="term" value="F:ATP binding"/>
    <property type="evidence" value="ECO:0007669"/>
    <property type="project" value="UniProtKB-KW"/>
</dbReference>
<keyword evidence="2" id="KW-0547">Nucleotide-binding</keyword>
<keyword evidence="3" id="KW-1185">Reference proteome</keyword>
<dbReference type="GeneID" id="96624650"/>
<dbReference type="Proteomes" id="UP000516404">
    <property type="component" value="Chromosome"/>
</dbReference>
<dbReference type="Gene3D" id="3.40.50.300">
    <property type="entry name" value="P-loop containing nucleotide triphosphate hydrolases"/>
    <property type="match status" value="1"/>
</dbReference>
<evidence type="ECO:0000259" key="1">
    <source>
        <dbReference type="Pfam" id="PF13191"/>
    </source>
</evidence>
<dbReference type="InterPro" id="IPR041664">
    <property type="entry name" value="AAA_16"/>
</dbReference>
<accession>A0A7H2BD57</accession>
<organism evidence="2 3">
    <name type="scientific">Rothia terrae</name>
    <dbReference type="NCBI Taxonomy" id="396015"/>
    <lineage>
        <taxon>Bacteria</taxon>
        <taxon>Bacillati</taxon>
        <taxon>Actinomycetota</taxon>
        <taxon>Actinomycetes</taxon>
        <taxon>Micrococcales</taxon>
        <taxon>Micrococcaceae</taxon>
        <taxon>Rothia</taxon>
    </lineage>
</organism>
<dbReference type="Pfam" id="PF13191">
    <property type="entry name" value="AAA_16"/>
    <property type="match status" value="1"/>
</dbReference>
<dbReference type="KEGG" id="rter:IDM49_10405"/>
<reference evidence="2 3" key="1">
    <citation type="submission" date="2020-09" db="EMBL/GenBank/DDBJ databases">
        <title>Investigation of environmental microbes.</title>
        <authorList>
            <person name="Ou Y."/>
            <person name="Kang Q."/>
        </authorList>
    </citation>
    <scope>NUCLEOTIDE SEQUENCE [LARGE SCALE GENOMIC DNA]</scope>
    <source>
        <strain evidence="2 3">KJZ-14</strain>
    </source>
</reference>
<dbReference type="AlphaFoldDB" id="A0A7H2BD57"/>
<feature type="domain" description="Orc1-like AAA ATPase" evidence="1">
    <location>
        <begin position="21"/>
        <end position="147"/>
    </location>
</feature>
<gene>
    <name evidence="2" type="ORF">IDM49_10405</name>
</gene>
<protein>
    <submittedName>
        <fullName evidence="2">ATP-binding protein</fullName>
    </submittedName>
</protein>
<dbReference type="EMBL" id="CP061539">
    <property type="protein sequence ID" value="QNV37603.1"/>
    <property type="molecule type" value="Genomic_DNA"/>
</dbReference>
<dbReference type="RefSeq" id="WP_190724453.1">
    <property type="nucleotide sequence ID" value="NZ_CP061539.1"/>
</dbReference>
<proteinExistence type="predicted"/>
<dbReference type="SUPFAM" id="SSF52540">
    <property type="entry name" value="P-loop containing nucleoside triphosphate hydrolases"/>
    <property type="match status" value="1"/>
</dbReference>